<feature type="coiled-coil region" evidence="1">
    <location>
        <begin position="21"/>
        <end position="55"/>
    </location>
</feature>
<dbReference type="Pfam" id="PF03732">
    <property type="entry name" value="Retrotrans_gag"/>
    <property type="match status" value="1"/>
</dbReference>
<feature type="domain" description="Retrotransposon gag" evidence="3">
    <location>
        <begin position="127"/>
        <end position="224"/>
    </location>
</feature>
<protein>
    <recommendedName>
        <fullName evidence="3">Retrotransposon gag domain-containing protein</fullName>
    </recommendedName>
</protein>
<evidence type="ECO:0000313" key="5">
    <source>
        <dbReference type="Proteomes" id="UP001497516"/>
    </source>
</evidence>
<evidence type="ECO:0000256" key="1">
    <source>
        <dbReference type="SAM" id="Coils"/>
    </source>
</evidence>
<keyword evidence="5" id="KW-1185">Reference proteome</keyword>
<feature type="compositionally biased region" description="Polar residues" evidence="2">
    <location>
        <begin position="248"/>
        <end position="263"/>
    </location>
</feature>
<dbReference type="InterPro" id="IPR005162">
    <property type="entry name" value="Retrotrans_gag_dom"/>
</dbReference>
<feature type="region of interest" description="Disordered" evidence="2">
    <location>
        <begin position="248"/>
        <end position="295"/>
    </location>
</feature>
<feature type="compositionally biased region" description="Low complexity" evidence="2">
    <location>
        <begin position="264"/>
        <end position="276"/>
    </location>
</feature>
<evidence type="ECO:0000259" key="3">
    <source>
        <dbReference type="Pfam" id="PF03732"/>
    </source>
</evidence>
<gene>
    <name evidence="4" type="ORF">LTRI10_LOCUS45905</name>
</gene>
<proteinExistence type="predicted"/>
<name>A0AAV2G9F4_9ROSI</name>
<reference evidence="4 5" key="1">
    <citation type="submission" date="2024-04" db="EMBL/GenBank/DDBJ databases">
        <authorList>
            <person name="Fracassetti M."/>
        </authorList>
    </citation>
    <scope>NUCLEOTIDE SEQUENCE [LARGE SCALE GENOMIC DNA]</scope>
</reference>
<dbReference type="AlphaFoldDB" id="A0AAV2G9F4"/>
<evidence type="ECO:0000313" key="4">
    <source>
        <dbReference type="EMBL" id="CAL1406160.1"/>
    </source>
</evidence>
<dbReference type="Proteomes" id="UP001497516">
    <property type="component" value="Chromosome 8"/>
</dbReference>
<evidence type="ECO:0000256" key="2">
    <source>
        <dbReference type="SAM" id="MobiDB-lite"/>
    </source>
</evidence>
<dbReference type="EMBL" id="OZ034821">
    <property type="protein sequence ID" value="CAL1406160.1"/>
    <property type="molecule type" value="Genomic_DNA"/>
</dbReference>
<sequence length="295" mass="34238">MPPRRQARPAGCDRDGEDDDFAELRREHAEVRRDNDDLRRQVEVLTQRMDEVLQRQYDDVSIVDENPFAALPNRSPNRPNNCWEQGFRVEIPPFDGTLKPEEFVDWLSQVEEILDFKEVPVNHRVSLVTIRLHGRAQASWQQLKQTRARQGKEKVSDWNKFRKHIRAAFLPYNFDRELYQRFQNLRQGPRIVEEYSAEFYSLLARVDSNESPLQLVSRYIGGLRLQFQDVLNMFDSVNVAEAHQQASQVEKQFSRRNTPSFRQPASIPSGSAPASHPAREATPPFHNSASTQQAA</sequence>
<feature type="compositionally biased region" description="Polar residues" evidence="2">
    <location>
        <begin position="285"/>
        <end position="295"/>
    </location>
</feature>
<dbReference type="PANTHER" id="PTHR35046">
    <property type="entry name" value="ZINC KNUCKLE (CCHC-TYPE) FAMILY PROTEIN"/>
    <property type="match status" value="1"/>
</dbReference>
<accession>A0AAV2G9F4</accession>
<dbReference type="PANTHER" id="PTHR35046:SF18">
    <property type="entry name" value="RNA-DIRECTED DNA POLYMERASE"/>
    <property type="match status" value="1"/>
</dbReference>
<organism evidence="4 5">
    <name type="scientific">Linum trigynum</name>
    <dbReference type="NCBI Taxonomy" id="586398"/>
    <lineage>
        <taxon>Eukaryota</taxon>
        <taxon>Viridiplantae</taxon>
        <taxon>Streptophyta</taxon>
        <taxon>Embryophyta</taxon>
        <taxon>Tracheophyta</taxon>
        <taxon>Spermatophyta</taxon>
        <taxon>Magnoliopsida</taxon>
        <taxon>eudicotyledons</taxon>
        <taxon>Gunneridae</taxon>
        <taxon>Pentapetalae</taxon>
        <taxon>rosids</taxon>
        <taxon>fabids</taxon>
        <taxon>Malpighiales</taxon>
        <taxon>Linaceae</taxon>
        <taxon>Linum</taxon>
    </lineage>
</organism>
<keyword evidence="1" id="KW-0175">Coiled coil</keyword>